<keyword evidence="2" id="KW-1185">Reference proteome</keyword>
<dbReference type="PANTHER" id="PTHR37540">
    <property type="entry name" value="TRANSCRIPTION FACTOR (ACR-2), PUTATIVE-RELATED-RELATED"/>
    <property type="match status" value="1"/>
</dbReference>
<evidence type="ECO:0000313" key="1">
    <source>
        <dbReference type="EMBL" id="KAF2006209.1"/>
    </source>
</evidence>
<protein>
    <recommendedName>
        <fullName evidence="3">Transcription factor domain-containing protein</fullName>
    </recommendedName>
</protein>
<sequence length="477" mass="52592">MVPLNAAAKRVTDHRECDAQEEVTMRMLIAKLARLTVIGDGVDPFDVLPQYSSPELNSILLVRACNRSFVTQSTLTKWVPAMLSSSHLLLSAALLPSTYLDMHAGCSGDSKRTVLVKSESIGFINERLSDHKTQFEDATLMVILHLLAGEMWSCNEKTIRIHQTGIARLISARGGMSSLGAGGVMAEVAAGCSYHSDVVCEAASLPLFASWEPTRVAPYDCNTAVPESPLFCPRSDFFTIPQDHRCTPIIFELLCDMRELTDLFVAYHKTLNTVQDLETVENEPVPWPSAADYDAKVSEIQARLSALPTASTPGFPTTNDWVYESCRIAAIIYASAIIMCVPFSVAAENGRAPFPVELPLPTKPNHLDSPRLTQLLYETLERTDTTDIWGDMSGVLYWVAMVGAAAARTPTSINMLPVPGSRRDAYSTWIRRCLIMHSTRVMIILIFQYPLPIIAAQKRMLKVQELIGSGKSRRLVS</sequence>
<dbReference type="PANTHER" id="PTHR37540:SF5">
    <property type="entry name" value="TRANSCRIPTION FACTOR DOMAIN-CONTAINING PROTEIN"/>
    <property type="match status" value="1"/>
</dbReference>
<reference evidence="1" key="1">
    <citation type="journal article" date="2020" name="Stud. Mycol.">
        <title>101 Dothideomycetes genomes: a test case for predicting lifestyles and emergence of pathogens.</title>
        <authorList>
            <person name="Haridas S."/>
            <person name="Albert R."/>
            <person name="Binder M."/>
            <person name="Bloem J."/>
            <person name="Labutti K."/>
            <person name="Salamov A."/>
            <person name="Andreopoulos B."/>
            <person name="Baker S."/>
            <person name="Barry K."/>
            <person name="Bills G."/>
            <person name="Bluhm B."/>
            <person name="Cannon C."/>
            <person name="Castanera R."/>
            <person name="Culley D."/>
            <person name="Daum C."/>
            <person name="Ezra D."/>
            <person name="Gonzalez J."/>
            <person name="Henrissat B."/>
            <person name="Kuo A."/>
            <person name="Liang C."/>
            <person name="Lipzen A."/>
            <person name="Lutzoni F."/>
            <person name="Magnuson J."/>
            <person name="Mondo S."/>
            <person name="Nolan M."/>
            <person name="Ohm R."/>
            <person name="Pangilinan J."/>
            <person name="Park H.-J."/>
            <person name="Ramirez L."/>
            <person name="Alfaro M."/>
            <person name="Sun H."/>
            <person name="Tritt A."/>
            <person name="Yoshinaga Y."/>
            <person name="Zwiers L.-H."/>
            <person name="Turgeon B."/>
            <person name="Goodwin S."/>
            <person name="Spatafora J."/>
            <person name="Crous P."/>
            <person name="Grigoriev I."/>
        </authorList>
    </citation>
    <scope>NUCLEOTIDE SEQUENCE</scope>
    <source>
        <strain evidence="1">CBS 123094</strain>
    </source>
</reference>
<dbReference type="OrthoDB" id="415825at2759"/>
<accession>A0A6A5WZI6</accession>
<gene>
    <name evidence="1" type="ORF">P154DRAFT_422900</name>
</gene>
<organism evidence="1 2">
    <name type="scientific">Amniculicola lignicola CBS 123094</name>
    <dbReference type="NCBI Taxonomy" id="1392246"/>
    <lineage>
        <taxon>Eukaryota</taxon>
        <taxon>Fungi</taxon>
        <taxon>Dikarya</taxon>
        <taxon>Ascomycota</taxon>
        <taxon>Pezizomycotina</taxon>
        <taxon>Dothideomycetes</taxon>
        <taxon>Pleosporomycetidae</taxon>
        <taxon>Pleosporales</taxon>
        <taxon>Amniculicolaceae</taxon>
        <taxon>Amniculicola</taxon>
    </lineage>
</organism>
<dbReference type="Pfam" id="PF11951">
    <property type="entry name" value="Fungal_trans_2"/>
    <property type="match status" value="1"/>
</dbReference>
<proteinExistence type="predicted"/>
<dbReference type="EMBL" id="ML977560">
    <property type="protein sequence ID" value="KAF2006209.1"/>
    <property type="molecule type" value="Genomic_DNA"/>
</dbReference>
<dbReference type="InterPro" id="IPR021858">
    <property type="entry name" value="Fun_TF"/>
</dbReference>
<dbReference type="Proteomes" id="UP000799779">
    <property type="component" value="Unassembled WGS sequence"/>
</dbReference>
<evidence type="ECO:0008006" key="3">
    <source>
        <dbReference type="Google" id="ProtNLM"/>
    </source>
</evidence>
<dbReference type="AlphaFoldDB" id="A0A6A5WZI6"/>
<evidence type="ECO:0000313" key="2">
    <source>
        <dbReference type="Proteomes" id="UP000799779"/>
    </source>
</evidence>
<name>A0A6A5WZI6_9PLEO</name>